<comment type="similarity">
    <text evidence="1">Belongs to the ABC transporter superfamily.</text>
</comment>
<evidence type="ECO:0000256" key="5">
    <source>
        <dbReference type="ARBA" id="ARBA00022970"/>
    </source>
</evidence>
<keyword evidence="4 7" id="KW-0067">ATP-binding</keyword>
<dbReference type="InterPro" id="IPR027417">
    <property type="entry name" value="P-loop_NTPase"/>
</dbReference>
<dbReference type="GO" id="GO:0005524">
    <property type="term" value="F:ATP binding"/>
    <property type="evidence" value="ECO:0007669"/>
    <property type="project" value="UniProtKB-KW"/>
</dbReference>
<dbReference type="InterPro" id="IPR003593">
    <property type="entry name" value="AAA+_ATPase"/>
</dbReference>
<dbReference type="GO" id="GO:0015807">
    <property type="term" value="P:L-amino acid transport"/>
    <property type="evidence" value="ECO:0007669"/>
    <property type="project" value="TreeGrafter"/>
</dbReference>
<dbReference type="EMBL" id="DTGT01000364">
    <property type="protein sequence ID" value="HGH61864.1"/>
    <property type="molecule type" value="Genomic_DNA"/>
</dbReference>
<dbReference type="SMART" id="SM00382">
    <property type="entry name" value="AAA"/>
    <property type="match status" value="1"/>
</dbReference>
<feature type="domain" description="ABC transporter" evidence="6">
    <location>
        <begin position="2"/>
        <end position="234"/>
    </location>
</feature>
<dbReference type="InterPro" id="IPR017871">
    <property type="entry name" value="ABC_transporter-like_CS"/>
</dbReference>
<keyword evidence="2" id="KW-0813">Transport</keyword>
<dbReference type="GO" id="GO:0016887">
    <property type="term" value="F:ATP hydrolysis activity"/>
    <property type="evidence" value="ECO:0007669"/>
    <property type="project" value="InterPro"/>
</dbReference>
<gene>
    <name evidence="7" type="ORF">ENV54_11270</name>
</gene>
<dbReference type="InterPro" id="IPR003439">
    <property type="entry name" value="ABC_transporter-like_ATP-bd"/>
</dbReference>
<dbReference type="CDD" id="cd03224">
    <property type="entry name" value="ABC_TM1139_LivF_branched"/>
    <property type="match status" value="1"/>
</dbReference>
<evidence type="ECO:0000256" key="1">
    <source>
        <dbReference type="ARBA" id="ARBA00005417"/>
    </source>
</evidence>
<comment type="caution">
    <text evidence="7">The sequence shown here is derived from an EMBL/GenBank/DDBJ whole genome shotgun (WGS) entry which is preliminary data.</text>
</comment>
<name>A0A7C4ATB7_9BACT</name>
<proteinExistence type="inferred from homology"/>
<dbReference type="PROSITE" id="PS00211">
    <property type="entry name" value="ABC_TRANSPORTER_1"/>
    <property type="match status" value="1"/>
</dbReference>
<dbReference type="AlphaFoldDB" id="A0A7C4ATB7"/>
<reference evidence="7" key="1">
    <citation type="journal article" date="2020" name="mSystems">
        <title>Genome- and Community-Level Interaction Insights into Carbon Utilization and Element Cycling Functions of Hydrothermarchaeota in Hydrothermal Sediment.</title>
        <authorList>
            <person name="Zhou Z."/>
            <person name="Liu Y."/>
            <person name="Xu W."/>
            <person name="Pan J."/>
            <person name="Luo Z.H."/>
            <person name="Li M."/>
        </authorList>
    </citation>
    <scope>NUCLEOTIDE SEQUENCE [LARGE SCALE GENOMIC DNA]</scope>
    <source>
        <strain evidence="7">SpSt-769</strain>
    </source>
</reference>
<organism evidence="7">
    <name type="scientific">Desulfomonile tiedjei</name>
    <dbReference type="NCBI Taxonomy" id="2358"/>
    <lineage>
        <taxon>Bacteria</taxon>
        <taxon>Pseudomonadati</taxon>
        <taxon>Thermodesulfobacteriota</taxon>
        <taxon>Desulfomonilia</taxon>
        <taxon>Desulfomonilales</taxon>
        <taxon>Desulfomonilaceae</taxon>
        <taxon>Desulfomonile</taxon>
    </lineage>
</organism>
<dbReference type="Pfam" id="PF00005">
    <property type="entry name" value="ABC_tran"/>
    <property type="match status" value="1"/>
</dbReference>
<dbReference type="PANTHER" id="PTHR43820">
    <property type="entry name" value="HIGH-AFFINITY BRANCHED-CHAIN AMINO ACID TRANSPORT ATP-BINDING PROTEIN LIVF"/>
    <property type="match status" value="1"/>
</dbReference>
<evidence type="ECO:0000256" key="2">
    <source>
        <dbReference type="ARBA" id="ARBA00022448"/>
    </source>
</evidence>
<sequence length="239" mass="26006">MLVIENLHVKYRGIHALKGVSFEVRPQQIVALLGANGAGKSTTVRAISGVVPITSGLISFDGQPLNGKPAHAIQRMGLVQVPEGRKIFANLTVHENLIMGAYHVREKQRITQRMEEIFKVFPVLRAKKDARGGSLSGGQQQMLAIGRALMSQPRLLMMDEPSLGLAPMMVAEVFRVIQEIRERGITVLLIEQNADAALKIADEGLVLETGSIVLQGHGQELLHHPLIKQAYLGHAVADA</sequence>
<keyword evidence="3" id="KW-0547">Nucleotide-binding</keyword>
<protein>
    <submittedName>
        <fullName evidence="7">ABC transporter ATP-binding protein</fullName>
    </submittedName>
</protein>
<evidence type="ECO:0000256" key="4">
    <source>
        <dbReference type="ARBA" id="ARBA00022840"/>
    </source>
</evidence>
<evidence type="ECO:0000256" key="3">
    <source>
        <dbReference type="ARBA" id="ARBA00022741"/>
    </source>
</evidence>
<keyword evidence="5" id="KW-0029">Amino-acid transport</keyword>
<accession>A0A7C4ATB7</accession>
<evidence type="ECO:0000313" key="7">
    <source>
        <dbReference type="EMBL" id="HGH61864.1"/>
    </source>
</evidence>
<dbReference type="SUPFAM" id="SSF52540">
    <property type="entry name" value="P-loop containing nucleoside triphosphate hydrolases"/>
    <property type="match status" value="1"/>
</dbReference>
<dbReference type="GO" id="GO:0015658">
    <property type="term" value="F:branched-chain amino acid transmembrane transporter activity"/>
    <property type="evidence" value="ECO:0007669"/>
    <property type="project" value="TreeGrafter"/>
</dbReference>
<dbReference type="InterPro" id="IPR052156">
    <property type="entry name" value="BCAA_Transport_ATP-bd_LivF"/>
</dbReference>
<dbReference type="PANTHER" id="PTHR43820:SF4">
    <property type="entry name" value="HIGH-AFFINITY BRANCHED-CHAIN AMINO ACID TRANSPORT ATP-BINDING PROTEIN LIVF"/>
    <property type="match status" value="1"/>
</dbReference>
<dbReference type="PROSITE" id="PS50893">
    <property type="entry name" value="ABC_TRANSPORTER_2"/>
    <property type="match status" value="1"/>
</dbReference>
<evidence type="ECO:0000259" key="6">
    <source>
        <dbReference type="PROSITE" id="PS50893"/>
    </source>
</evidence>
<dbReference type="Gene3D" id="3.40.50.300">
    <property type="entry name" value="P-loop containing nucleotide triphosphate hydrolases"/>
    <property type="match status" value="1"/>
</dbReference>